<protein>
    <submittedName>
        <fullName evidence="1">Uncharacterized protein</fullName>
    </submittedName>
</protein>
<dbReference type="HOGENOM" id="CLU_654153_0_0_1"/>
<evidence type="ECO:0000313" key="2">
    <source>
        <dbReference type="Proteomes" id="UP000054248"/>
    </source>
</evidence>
<proteinExistence type="predicted"/>
<organism evidence="1 2">
    <name type="scientific">Tulasnella calospora MUT 4182</name>
    <dbReference type="NCBI Taxonomy" id="1051891"/>
    <lineage>
        <taxon>Eukaryota</taxon>
        <taxon>Fungi</taxon>
        <taxon>Dikarya</taxon>
        <taxon>Basidiomycota</taxon>
        <taxon>Agaricomycotina</taxon>
        <taxon>Agaricomycetes</taxon>
        <taxon>Cantharellales</taxon>
        <taxon>Tulasnellaceae</taxon>
        <taxon>Tulasnella</taxon>
    </lineage>
</organism>
<dbReference type="OrthoDB" id="3034442at2759"/>
<sequence>MAGRPAERPCPRACFDGVEGIIDSGKIIHNNTENCTLVISTRSDLAYALQLQLPRPGVSTSSANVRLLQSWSGYSKLLDAIHPLWAFARACANQTPMILHSLSGRSVRLDGMEDDELLNLSRAIQIREQDIAVVRSQRLDIYSMDSVMSTLNYGSSDVTSGAVKPVQTLAYPYAWTGSCPRFIPTRPPWLRPQPSREGDIYLSLIEDDLRFYVGLVAHRGAAVAAGGITYEFEEPYELFGPRSHWTTAISWGESARRVVGVSIPSDGDPLEECGNNMERVVVRWQILHGDSNFTRYLTFDKSTGVSVIAMASGHIWIADPTTTSVELVAPFNPVSLVCPDPAWPSSHPTPWLRGITRNRILDEDQEDRPTWTSSVENFFPDKNRPDCFGGATWFVNEVLHIRGTAEVFLLPSLDFSQILI</sequence>
<accession>A0A0C3QS45</accession>
<gene>
    <name evidence="1" type="ORF">M407DRAFT_19213</name>
</gene>
<dbReference type="AlphaFoldDB" id="A0A0C3QS45"/>
<dbReference type="Proteomes" id="UP000054248">
    <property type="component" value="Unassembled WGS sequence"/>
</dbReference>
<name>A0A0C3QS45_9AGAM</name>
<reference evidence="2" key="2">
    <citation type="submission" date="2015-01" db="EMBL/GenBank/DDBJ databases">
        <title>Evolutionary Origins and Diversification of the Mycorrhizal Mutualists.</title>
        <authorList>
            <consortium name="DOE Joint Genome Institute"/>
            <consortium name="Mycorrhizal Genomics Consortium"/>
            <person name="Kohler A."/>
            <person name="Kuo A."/>
            <person name="Nagy L.G."/>
            <person name="Floudas D."/>
            <person name="Copeland A."/>
            <person name="Barry K.W."/>
            <person name="Cichocki N."/>
            <person name="Veneault-Fourrey C."/>
            <person name="LaButti K."/>
            <person name="Lindquist E.A."/>
            <person name="Lipzen A."/>
            <person name="Lundell T."/>
            <person name="Morin E."/>
            <person name="Murat C."/>
            <person name="Riley R."/>
            <person name="Ohm R."/>
            <person name="Sun H."/>
            <person name="Tunlid A."/>
            <person name="Henrissat B."/>
            <person name="Grigoriev I.V."/>
            <person name="Hibbett D.S."/>
            <person name="Martin F."/>
        </authorList>
    </citation>
    <scope>NUCLEOTIDE SEQUENCE [LARGE SCALE GENOMIC DNA]</scope>
    <source>
        <strain evidence="2">MUT 4182</strain>
    </source>
</reference>
<evidence type="ECO:0000313" key="1">
    <source>
        <dbReference type="EMBL" id="KIO31701.1"/>
    </source>
</evidence>
<keyword evidence="2" id="KW-1185">Reference proteome</keyword>
<dbReference type="EMBL" id="KN822960">
    <property type="protein sequence ID" value="KIO31701.1"/>
    <property type="molecule type" value="Genomic_DNA"/>
</dbReference>
<reference evidence="1 2" key="1">
    <citation type="submission" date="2014-04" db="EMBL/GenBank/DDBJ databases">
        <authorList>
            <consortium name="DOE Joint Genome Institute"/>
            <person name="Kuo A."/>
            <person name="Girlanda M."/>
            <person name="Perotto S."/>
            <person name="Kohler A."/>
            <person name="Nagy L.G."/>
            <person name="Floudas D."/>
            <person name="Copeland A."/>
            <person name="Barry K.W."/>
            <person name="Cichocki N."/>
            <person name="Veneault-Fourrey C."/>
            <person name="LaButti K."/>
            <person name="Lindquist E.A."/>
            <person name="Lipzen A."/>
            <person name="Lundell T."/>
            <person name="Morin E."/>
            <person name="Murat C."/>
            <person name="Sun H."/>
            <person name="Tunlid A."/>
            <person name="Henrissat B."/>
            <person name="Grigoriev I.V."/>
            <person name="Hibbett D.S."/>
            <person name="Martin F."/>
            <person name="Nordberg H.P."/>
            <person name="Cantor M.N."/>
            <person name="Hua S.X."/>
        </authorList>
    </citation>
    <scope>NUCLEOTIDE SEQUENCE [LARGE SCALE GENOMIC DNA]</scope>
    <source>
        <strain evidence="1 2">MUT 4182</strain>
    </source>
</reference>